<evidence type="ECO:0000313" key="8">
    <source>
        <dbReference type="EMBL" id="SLN56815.1"/>
    </source>
</evidence>
<dbReference type="RefSeq" id="WP_085888849.1">
    <property type="nucleotide sequence ID" value="NZ_FWFN01000005.1"/>
</dbReference>
<dbReference type="EC" id="1.1.1.90" evidence="8"/>
<dbReference type="InterPro" id="IPR011032">
    <property type="entry name" value="GroES-like_sf"/>
</dbReference>
<dbReference type="Pfam" id="PF00107">
    <property type="entry name" value="ADH_zinc_N"/>
    <property type="match status" value="1"/>
</dbReference>
<dbReference type="InterPro" id="IPR020843">
    <property type="entry name" value="ER"/>
</dbReference>
<dbReference type="AlphaFoldDB" id="A0A1X6ZP85"/>
<keyword evidence="4 8" id="KW-0560">Oxidoreductase</keyword>
<dbReference type="InterPro" id="IPR036291">
    <property type="entry name" value="NAD(P)-bd_dom_sf"/>
</dbReference>
<comment type="similarity">
    <text evidence="6">Belongs to the zinc-containing alcohol dehydrogenase family.</text>
</comment>
<keyword evidence="2 6" id="KW-0479">Metal-binding</keyword>
<evidence type="ECO:0000256" key="3">
    <source>
        <dbReference type="ARBA" id="ARBA00022833"/>
    </source>
</evidence>
<dbReference type="GO" id="GO:0018456">
    <property type="term" value="F:aryl-alcohol dehydrogenase (NAD+) activity"/>
    <property type="evidence" value="ECO:0007669"/>
    <property type="project" value="UniProtKB-EC"/>
</dbReference>
<dbReference type="GO" id="GO:0008270">
    <property type="term" value="F:zinc ion binding"/>
    <property type="evidence" value="ECO:0007669"/>
    <property type="project" value="InterPro"/>
</dbReference>
<evidence type="ECO:0000256" key="4">
    <source>
        <dbReference type="ARBA" id="ARBA00023002"/>
    </source>
</evidence>
<dbReference type="SUPFAM" id="SSF50129">
    <property type="entry name" value="GroES-like"/>
    <property type="match status" value="1"/>
</dbReference>
<proteinExistence type="inferred from homology"/>
<dbReference type="GO" id="GO:0046294">
    <property type="term" value="P:formaldehyde catabolic process"/>
    <property type="evidence" value="ECO:0007669"/>
    <property type="project" value="TreeGrafter"/>
</dbReference>
<protein>
    <submittedName>
        <fullName evidence="8">Aryl-alcohol dehydrogenase</fullName>
        <ecNumber evidence="8">1.1.1.90</ecNumber>
    </submittedName>
</protein>
<dbReference type="Proteomes" id="UP000193963">
    <property type="component" value="Unassembled WGS sequence"/>
</dbReference>
<gene>
    <name evidence="8" type="primary">xylB_2</name>
    <name evidence="8" type="ORF">PSM7751_02827</name>
</gene>
<sequence length="366" mass="38823">MKISAAVARDFNAPLSIEEVELDEIRDDEILVRLVATGVCHTDAAVIEGLMGTELPVVLGHEGAGVVEKVGSAVTKVAPGDHVVMTVDSCGHCPACMEHDITYCHNFFPMNFVAQRPDGTRGISKDGERIGSMFFGQSSYATHSVCHEANCVKVTKDVELEKLGPLGCGIQTGAGTVMNALAVKPGKSIVIFGAGGVGLAGVMGAVVQGATTIIVVDMVDSRLELAKELGATHTFNAKTDDVSEEIMKLTGYGVNYAFDTTGNAKVIRQAVELLAPRGTCAIVGASSPEAELVLNETHFMSGGRRMMGVVEGEANPDVFIPTMIALWQQGRFPFDKLITFFPFEEINEAFAASARGEAIKPVLRFS</sequence>
<dbReference type="Gene3D" id="3.90.180.10">
    <property type="entry name" value="Medium-chain alcohol dehydrogenases, catalytic domain"/>
    <property type="match status" value="1"/>
</dbReference>
<dbReference type="PANTHER" id="PTHR43880">
    <property type="entry name" value="ALCOHOL DEHYDROGENASE"/>
    <property type="match status" value="1"/>
</dbReference>
<dbReference type="InterPro" id="IPR013149">
    <property type="entry name" value="ADH-like_C"/>
</dbReference>
<accession>A0A1X6ZP85</accession>
<evidence type="ECO:0000259" key="7">
    <source>
        <dbReference type="SMART" id="SM00829"/>
    </source>
</evidence>
<dbReference type="OrthoDB" id="9809185at2"/>
<dbReference type="GO" id="GO:0051903">
    <property type="term" value="F:S-(hydroxymethyl)glutathione dehydrogenase [NAD(P)+] activity"/>
    <property type="evidence" value="ECO:0007669"/>
    <property type="project" value="TreeGrafter"/>
</dbReference>
<name>A0A1X6ZP85_9RHOB</name>
<dbReference type="InterPro" id="IPR002328">
    <property type="entry name" value="ADH_Zn_CS"/>
</dbReference>
<keyword evidence="9" id="KW-1185">Reference proteome</keyword>
<dbReference type="GO" id="GO:0005829">
    <property type="term" value="C:cytosol"/>
    <property type="evidence" value="ECO:0007669"/>
    <property type="project" value="TreeGrafter"/>
</dbReference>
<dbReference type="Gene3D" id="3.40.50.720">
    <property type="entry name" value="NAD(P)-binding Rossmann-like Domain"/>
    <property type="match status" value="1"/>
</dbReference>
<evidence type="ECO:0000256" key="1">
    <source>
        <dbReference type="ARBA" id="ARBA00001947"/>
    </source>
</evidence>
<evidence type="ECO:0000313" key="9">
    <source>
        <dbReference type="Proteomes" id="UP000193963"/>
    </source>
</evidence>
<dbReference type="FunFam" id="3.40.50.720:FF:000003">
    <property type="entry name" value="S-(hydroxymethyl)glutathione dehydrogenase"/>
    <property type="match status" value="1"/>
</dbReference>
<dbReference type="SUPFAM" id="SSF51735">
    <property type="entry name" value="NAD(P)-binding Rossmann-fold domains"/>
    <property type="match status" value="1"/>
</dbReference>
<evidence type="ECO:0000256" key="6">
    <source>
        <dbReference type="RuleBase" id="RU361277"/>
    </source>
</evidence>
<dbReference type="EMBL" id="FWFN01000005">
    <property type="protein sequence ID" value="SLN56815.1"/>
    <property type="molecule type" value="Genomic_DNA"/>
</dbReference>
<evidence type="ECO:0000256" key="2">
    <source>
        <dbReference type="ARBA" id="ARBA00022723"/>
    </source>
</evidence>
<dbReference type="PANTHER" id="PTHR43880:SF12">
    <property type="entry name" value="ALCOHOL DEHYDROGENASE CLASS-3"/>
    <property type="match status" value="1"/>
</dbReference>
<reference evidence="9" key="1">
    <citation type="submission" date="2017-03" db="EMBL/GenBank/DDBJ databases">
        <authorList>
            <person name="Rodrigo-Torres L."/>
            <person name="Arahal R.D."/>
            <person name="Lucena T."/>
        </authorList>
    </citation>
    <scope>NUCLEOTIDE SEQUENCE [LARGE SCALE GENOMIC DNA]</scope>
    <source>
        <strain evidence="9">CECT 7751</strain>
    </source>
</reference>
<organism evidence="8 9">
    <name type="scientific">Pseudooceanicola marinus</name>
    <dbReference type="NCBI Taxonomy" id="396013"/>
    <lineage>
        <taxon>Bacteria</taxon>
        <taxon>Pseudomonadati</taxon>
        <taxon>Pseudomonadota</taxon>
        <taxon>Alphaproteobacteria</taxon>
        <taxon>Rhodobacterales</taxon>
        <taxon>Paracoccaceae</taxon>
        <taxon>Pseudooceanicola</taxon>
    </lineage>
</organism>
<keyword evidence="5" id="KW-0520">NAD</keyword>
<dbReference type="CDD" id="cd08278">
    <property type="entry name" value="benzyl_alcohol_DH"/>
    <property type="match status" value="1"/>
</dbReference>
<comment type="cofactor">
    <cofactor evidence="1 6">
        <name>Zn(2+)</name>
        <dbReference type="ChEBI" id="CHEBI:29105"/>
    </cofactor>
</comment>
<evidence type="ECO:0000256" key="5">
    <source>
        <dbReference type="ARBA" id="ARBA00023027"/>
    </source>
</evidence>
<keyword evidence="3 6" id="KW-0862">Zinc</keyword>
<dbReference type="SMART" id="SM00829">
    <property type="entry name" value="PKS_ER"/>
    <property type="match status" value="1"/>
</dbReference>
<dbReference type="PROSITE" id="PS00059">
    <property type="entry name" value="ADH_ZINC"/>
    <property type="match status" value="1"/>
</dbReference>
<dbReference type="Pfam" id="PF08240">
    <property type="entry name" value="ADH_N"/>
    <property type="match status" value="1"/>
</dbReference>
<dbReference type="InterPro" id="IPR013154">
    <property type="entry name" value="ADH-like_N"/>
</dbReference>
<feature type="domain" description="Enoyl reductase (ER)" evidence="7">
    <location>
        <begin position="10"/>
        <end position="363"/>
    </location>
</feature>